<dbReference type="PANTHER" id="PTHR47961:SF13">
    <property type="entry name" value="ACTIVATING SIGNAL COINTEGRATOR 1 COMPLEX SUBUNIT 3"/>
    <property type="match status" value="1"/>
</dbReference>
<keyword evidence="2" id="KW-0378">Hydrolase</keyword>
<evidence type="ECO:0000256" key="2">
    <source>
        <dbReference type="ARBA" id="ARBA00022801"/>
    </source>
</evidence>
<keyword evidence="7" id="KW-1185">Reference proteome</keyword>
<reference evidence="7" key="1">
    <citation type="journal article" date="2019" name="Curr. Biol.">
        <title>Genome Sequence of Striga asiatica Provides Insight into the Evolution of Plant Parasitism.</title>
        <authorList>
            <person name="Yoshida S."/>
            <person name="Kim S."/>
            <person name="Wafula E.K."/>
            <person name="Tanskanen J."/>
            <person name="Kim Y.M."/>
            <person name="Honaas L."/>
            <person name="Yang Z."/>
            <person name="Spallek T."/>
            <person name="Conn C.E."/>
            <person name="Ichihashi Y."/>
            <person name="Cheong K."/>
            <person name="Cui S."/>
            <person name="Der J.P."/>
            <person name="Gundlach H."/>
            <person name="Jiao Y."/>
            <person name="Hori C."/>
            <person name="Ishida J.K."/>
            <person name="Kasahara H."/>
            <person name="Kiba T."/>
            <person name="Kim M.S."/>
            <person name="Koo N."/>
            <person name="Laohavisit A."/>
            <person name="Lee Y.H."/>
            <person name="Lumba S."/>
            <person name="McCourt P."/>
            <person name="Mortimer J.C."/>
            <person name="Mutuku J.M."/>
            <person name="Nomura T."/>
            <person name="Sasaki-Sekimoto Y."/>
            <person name="Seto Y."/>
            <person name="Wang Y."/>
            <person name="Wakatake T."/>
            <person name="Sakakibara H."/>
            <person name="Demura T."/>
            <person name="Yamaguchi S."/>
            <person name="Yoneyama K."/>
            <person name="Manabe R.I."/>
            <person name="Nelson D.C."/>
            <person name="Schulman A.H."/>
            <person name="Timko M.P."/>
            <person name="dePamphilis C.W."/>
            <person name="Choi D."/>
            <person name="Shirasu K."/>
        </authorList>
    </citation>
    <scope>NUCLEOTIDE SEQUENCE [LARGE SCALE GENOMIC DNA]</scope>
    <source>
        <strain evidence="7">cv. UVA1</strain>
    </source>
</reference>
<keyword evidence="3" id="KW-0347">Helicase</keyword>
<dbReference type="OrthoDB" id="5575at2759"/>
<comment type="caution">
    <text evidence="6">The sequence shown here is derived from an EMBL/GenBank/DDBJ whole genome shotgun (WGS) entry which is preliminary data.</text>
</comment>
<evidence type="ECO:0000313" key="6">
    <source>
        <dbReference type="EMBL" id="GER55900.1"/>
    </source>
</evidence>
<evidence type="ECO:0000256" key="3">
    <source>
        <dbReference type="ARBA" id="ARBA00022806"/>
    </source>
</evidence>
<organism evidence="6 7">
    <name type="scientific">Striga asiatica</name>
    <name type="common">Asiatic witchweed</name>
    <name type="synonym">Buchnera asiatica</name>
    <dbReference type="NCBI Taxonomy" id="4170"/>
    <lineage>
        <taxon>Eukaryota</taxon>
        <taxon>Viridiplantae</taxon>
        <taxon>Streptophyta</taxon>
        <taxon>Embryophyta</taxon>
        <taxon>Tracheophyta</taxon>
        <taxon>Spermatophyta</taxon>
        <taxon>Magnoliopsida</taxon>
        <taxon>eudicotyledons</taxon>
        <taxon>Gunneridae</taxon>
        <taxon>Pentapetalae</taxon>
        <taxon>asterids</taxon>
        <taxon>lamiids</taxon>
        <taxon>Lamiales</taxon>
        <taxon>Orobanchaceae</taxon>
        <taxon>Buchnereae</taxon>
        <taxon>Striga</taxon>
    </lineage>
</organism>
<evidence type="ECO:0000256" key="4">
    <source>
        <dbReference type="ARBA" id="ARBA00022840"/>
    </source>
</evidence>
<dbReference type="AlphaFoldDB" id="A0A5A7RFE2"/>
<accession>A0A5A7RFE2</accession>
<feature type="region of interest" description="Disordered" evidence="5">
    <location>
        <begin position="1"/>
        <end position="23"/>
    </location>
</feature>
<dbReference type="EMBL" id="BKCP01012292">
    <property type="protein sequence ID" value="GER55900.1"/>
    <property type="molecule type" value="Genomic_DNA"/>
</dbReference>
<keyword evidence="4" id="KW-0067">ATP-binding</keyword>
<dbReference type="PANTHER" id="PTHR47961">
    <property type="entry name" value="DNA POLYMERASE THETA, PUTATIVE (AFU_ORTHOLOGUE AFUA_1G05260)-RELATED"/>
    <property type="match status" value="1"/>
</dbReference>
<sequence length="291" mass="33452">MPPEQRRESYKIPENWTSSSSIAAKTVHGFQPLDYRTPDASPNIEDDSSFRHWKSDLGDSDDDDGYLFGLARGHDEVASGEEGLDNGVEKSESGREKMVRVVMAAERRGRAAMSWRVRDMAEYPELARVSAVSMMERVELQRRHMKGLYMYVGFKRKFLVIWQFFMSIHSVISTVASRRVRRLIYQVINKVESTQSMIRIVGLSATLPNYLEVAQFLRVNPETGLFFFDSSNRPVPLEQQYIGISEHNFLARNDLMNDICYNKVVDSLRQGHQVMVFVHSRKDTGKTADKQ</sequence>
<name>A0A5A7RFE2_STRAF</name>
<keyword evidence="1" id="KW-0547">Nucleotide-binding</keyword>
<dbReference type="GO" id="GO:0005524">
    <property type="term" value="F:ATP binding"/>
    <property type="evidence" value="ECO:0007669"/>
    <property type="project" value="UniProtKB-KW"/>
</dbReference>
<evidence type="ECO:0000313" key="7">
    <source>
        <dbReference type="Proteomes" id="UP000325081"/>
    </source>
</evidence>
<dbReference type="SUPFAM" id="SSF52540">
    <property type="entry name" value="P-loop containing nucleoside triphosphate hydrolases"/>
    <property type="match status" value="1"/>
</dbReference>
<dbReference type="InterPro" id="IPR027417">
    <property type="entry name" value="P-loop_NTPase"/>
</dbReference>
<dbReference type="GO" id="GO:0004386">
    <property type="term" value="F:helicase activity"/>
    <property type="evidence" value="ECO:0007669"/>
    <property type="project" value="UniProtKB-KW"/>
</dbReference>
<feature type="compositionally biased region" description="Basic and acidic residues" evidence="5">
    <location>
        <begin position="1"/>
        <end position="11"/>
    </location>
</feature>
<evidence type="ECO:0000256" key="1">
    <source>
        <dbReference type="ARBA" id="ARBA00022741"/>
    </source>
</evidence>
<dbReference type="GO" id="GO:0016787">
    <property type="term" value="F:hydrolase activity"/>
    <property type="evidence" value="ECO:0007669"/>
    <property type="project" value="UniProtKB-KW"/>
</dbReference>
<dbReference type="InterPro" id="IPR050474">
    <property type="entry name" value="Hel308_SKI2-like"/>
</dbReference>
<proteinExistence type="predicted"/>
<dbReference type="Gene3D" id="3.40.50.300">
    <property type="entry name" value="P-loop containing nucleotide triphosphate hydrolases"/>
    <property type="match status" value="2"/>
</dbReference>
<protein>
    <submittedName>
        <fullName evidence="6">Activating signal cointegrator 1 complex subunit 3</fullName>
    </submittedName>
</protein>
<gene>
    <name evidence="6" type="ORF">STAS_33595</name>
</gene>
<dbReference type="Proteomes" id="UP000325081">
    <property type="component" value="Unassembled WGS sequence"/>
</dbReference>
<evidence type="ECO:0000256" key="5">
    <source>
        <dbReference type="SAM" id="MobiDB-lite"/>
    </source>
</evidence>